<dbReference type="GO" id="GO:0005975">
    <property type="term" value="P:carbohydrate metabolic process"/>
    <property type="evidence" value="ECO:0007669"/>
    <property type="project" value="UniProtKB-ARBA"/>
</dbReference>
<dbReference type="EMBL" id="CP002045">
    <property type="protein sequence ID" value="ADH91798.1"/>
    <property type="molecule type" value="Genomic_DNA"/>
</dbReference>
<dbReference type="STRING" id="644284.Arch_0031"/>
<feature type="signal peptide" evidence="6">
    <location>
        <begin position="1"/>
        <end position="26"/>
    </location>
</feature>
<dbReference type="NCBIfam" id="TIGR04226">
    <property type="entry name" value="RrgB_K2N_iso_D2"/>
    <property type="match status" value="1"/>
</dbReference>
<accession>D7BLJ9</accession>
<evidence type="ECO:0000313" key="8">
    <source>
        <dbReference type="EMBL" id="ADH91798.1"/>
    </source>
</evidence>
<keyword evidence="4" id="KW-0572">Peptidoglycan-anchor</keyword>
<organism evidence="8 9">
    <name type="scientific">Arcanobacterium haemolyticum (strain ATCC 9345 / DSM 20595 / CCM 5947 / CCUG 17215 / LMG 16163 / NBRC 15585 / NCTC 8452 / 11018)</name>
    <dbReference type="NCBI Taxonomy" id="644284"/>
    <lineage>
        <taxon>Bacteria</taxon>
        <taxon>Bacillati</taxon>
        <taxon>Actinomycetota</taxon>
        <taxon>Actinomycetes</taxon>
        <taxon>Actinomycetales</taxon>
        <taxon>Actinomycetaceae</taxon>
        <taxon>Arcanobacterium</taxon>
    </lineage>
</organism>
<gene>
    <name evidence="8" type="ordered locus">Arch_0031</name>
</gene>
<dbReference type="InterPro" id="IPR032364">
    <property type="entry name" value="GramPos_pilinD1_N"/>
</dbReference>
<dbReference type="KEGG" id="ahe:Arch_0031"/>
<evidence type="ECO:0000256" key="5">
    <source>
        <dbReference type="SAM" id="Phobius"/>
    </source>
</evidence>
<dbReference type="Pfam" id="PF17802">
    <property type="entry name" value="SpaA"/>
    <property type="match status" value="1"/>
</dbReference>
<feature type="domain" description="Gram-positive cocci surface proteins LPxTG" evidence="7">
    <location>
        <begin position="453"/>
        <end position="488"/>
    </location>
</feature>
<dbReference type="RefSeq" id="WP_013169296.1">
    <property type="nucleotide sequence ID" value="NC_014218.1"/>
</dbReference>
<dbReference type="Pfam" id="PF16555">
    <property type="entry name" value="GramPos_pilinD1"/>
    <property type="match status" value="1"/>
</dbReference>
<dbReference type="OrthoDB" id="3199332at2"/>
<name>D7BLJ9_ARCHD</name>
<dbReference type="NCBIfam" id="NF033902">
    <property type="entry name" value="iso_D2_wall_anc"/>
    <property type="match status" value="1"/>
</dbReference>
<keyword evidence="5" id="KW-0812">Transmembrane</keyword>
<sequence length="488" mass="53042">MSRNFKRSVALLATTTLAFVGLGVSAAVAETNSQRSSAEVVNIDKEKEGSLTIHKKAVDKEEDIKKPNPDEKDALEGVTFEIRKINDIDLSKIEGWQKVADLKAEKIDLDAVEKLGLTPIKSDKTNINGEVKFDNLKIGAYLVTEKSIGSRYIKKISEPFVVTIPQPKKDVALGSPKKTDGWNYDVVAYPKNVWSKATPLSKKATAIEGLQIGGTIDQPGIVKNYQKGVVVTWDLEYVIPELAEYREFEISDKLPGGAKLIDADIKMDGAIPLTSYYTRTTDNNLVKYVFTPEGLAKLKAGQKITVKVKTKLQPGNGSIKNEGNVNINGNKIPGQDIVNFRNVELTKQDSASKEKLAGAEFDIYQDVDNDSKVTDTDRKIGQLIVPAGGVARFTTYIGRGEAKEMNLLVKETHAPKGYLLPSDAVTPVKISSLNETDPVKIAIDNYKPIVPGLPLTGATGILVLTLAGGAMILLGVFAVYKARSRKAA</sequence>
<dbReference type="HOGENOM" id="CLU_029024_2_0_11"/>
<dbReference type="eggNOG" id="COG4932">
    <property type="taxonomic scope" value="Bacteria"/>
</dbReference>
<dbReference type="InterPro" id="IPR019931">
    <property type="entry name" value="LPXTG_anchor"/>
</dbReference>
<keyword evidence="2" id="KW-0964">Secreted</keyword>
<dbReference type="PROSITE" id="PS50847">
    <property type="entry name" value="GRAM_POS_ANCHORING"/>
    <property type="match status" value="1"/>
</dbReference>
<evidence type="ECO:0000259" key="7">
    <source>
        <dbReference type="PROSITE" id="PS50847"/>
    </source>
</evidence>
<dbReference type="Gene3D" id="2.60.40.10">
    <property type="entry name" value="Immunoglobulins"/>
    <property type="match status" value="2"/>
</dbReference>
<dbReference type="InterPro" id="IPR013783">
    <property type="entry name" value="Ig-like_fold"/>
</dbReference>
<reference evidence="8 9" key="1">
    <citation type="journal article" date="2010" name="Stand. Genomic Sci.">
        <title>Complete genome sequence of Arcanobacterium haemolyticum type strain (11018).</title>
        <authorList>
            <person name="Yasawong M."/>
            <person name="Teshima H."/>
            <person name="Lapidus A."/>
            <person name="Nolan M."/>
            <person name="Lucas S."/>
            <person name="Glavina Del Rio T."/>
            <person name="Tice H."/>
            <person name="Cheng J."/>
            <person name="Bruce D."/>
            <person name="Detter C."/>
            <person name="Tapia R."/>
            <person name="Han C."/>
            <person name="Goodwin L."/>
            <person name="Pitluck S."/>
            <person name="Liolios K."/>
            <person name="Ivanova N."/>
            <person name="Mavromatis K."/>
            <person name="Mikhailova N."/>
            <person name="Pati A."/>
            <person name="Chen A."/>
            <person name="Palaniappan K."/>
            <person name="Land M."/>
            <person name="Hauser L."/>
            <person name="Chang Y."/>
            <person name="Jeffries C."/>
            <person name="Rohde M."/>
            <person name="Sikorski J."/>
            <person name="Pukall R."/>
            <person name="Goker M."/>
            <person name="Woyke T."/>
            <person name="Bristow J."/>
            <person name="Eisen J."/>
            <person name="Markowitz V."/>
            <person name="Hugenholtz P."/>
            <person name="Kyrpides N."/>
            <person name="Klenk H."/>
        </authorList>
    </citation>
    <scope>NUCLEOTIDE SEQUENCE [LARGE SCALE GENOMIC DNA]</scope>
    <source>
        <strain evidence="9">ATCC 9345 / DSM 20595 / CCUG 17215 / LMG 16163 / NBRC 15585 / NCTC 8452 / 11018</strain>
    </source>
</reference>
<feature type="chain" id="PRO_5003093583" evidence="6">
    <location>
        <begin position="27"/>
        <end position="488"/>
    </location>
</feature>
<dbReference type="InterPro" id="IPR048052">
    <property type="entry name" value="FM1-like"/>
</dbReference>
<dbReference type="Proteomes" id="UP000000376">
    <property type="component" value="Chromosome"/>
</dbReference>
<dbReference type="AlphaFoldDB" id="D7BLJ9"/>
<keyword evidence="9" id="KW-1185">Reference proteome</keyword>
<keyword evidence="5" id="KW-1133">Transmembrane helix</keyword>
<feature type="transmembrane region" description="Helical" evidence="5">
    <location>
        <begin position="455"/>
        <end position="480"/>
    </location>
</feature>
<evidence type="ECO:0000256" key="1">
    <source>
        <dbReference type="ARBA" id="ARBA00022512"/>
    </source>
</evidence>
<protein>
    <submittedName>
        <fullName evidence="8">LPXTG-motif cell wall anchor domain protein</fullName>
    </submittedName>
</protein>
<keyword evidence="1" id="KW-0134">Cell wall</keyword>
<evidence type="ECO:0000313" key="9">
    <source>
        <dbReference type="Proteomes" id="UP000000376"/>
    </source>
</evidence>
<evidence type="ECO:0000256" key="2">
    <source>
        <dbReference type="ARBA" id="ARBA00022525"/>
    </source>
</evidence>
<dbReference type="InterPro" id="IPR041033">
    <property type="entry name" value="SpaA_PFL_dom_1"/>
</dbReference>
<dbReference type="InterPro" id="IPR026466">
    <property type="entry name" value="Fim_isopep_form_D2_dom"/>
</dbReference>
<keyword evidence="5" id="KW-0472">Membrane</keyword>
<dbReference type="Gene3D" id="2.60.40.740">
    <property type="match status" value="1"/>
</dbReference>
<evidence type="ECO:0000256" key="6">
    <source>
        <dbReference type="SAM" id="SignalP"/>
    </source>
</evidence>
<keyword evidence="3 6" id="KW-0732">Signal</keyword>
<proteinExistence type="predicted"/>
<evidence type="ECO:0000256" key="3">
    <source>
        <dbReference type="ARBA" id="ARBA00022729"/>
    </source>
</evidence>
<evidence type="ECO:0000256" key="4">
    <source>
        <dbReference type="ARBA" id="ARBA00023088"/>
    </source>
</evidence>